<dbReference type="PANTHER" id="PTHR47338:SF5">
    <property type="entry name" value="ZN(II)2CYS6 TRANSCRIPTION FACTOR (EUROFUNG)"/>
    <property type="match status" value="1"/>
</dbReference>
<evidence type="ECO:0000259" key="7">
    <source>
        <dbReference type="PROSITE" id="PS50048"/>
    </source>
</evidence>
<keyword evidence="4" id="KW-0804">Transcription</keyword>
<dbReference type="Gene3D" id="4.10.240.10">
    <property type="entry name" value="Zn(2)-C6 fungal-type DNA-binding domain"/>
    <property type="match status" value="1"/>
</dbReference>
<dbReference type="CDD" id="cd12148">
    <property type="entry name" value="fungal_TF_MHR"/>
    <property type="match status" value="1"/>
</dbReference>
<keyword evidence="2" id="KW-0479">Metal-binding</keyword>
<feature type="compositionally biased region" description="Polar residues" evidence="6">
    <location>
        <begin position="179"/>
        <end position="201"/>
    </location>
</feature>
<dbReference type="Pfam" id="PF00172">
    <property type="entry name" value="Zn_clus"/>
    <property type="match status" value="1"/>
</dbReference>
<dbReference type="InterPro" id="IPR036864">
    <property type="entry name" value="Zn2-C6_fun-type_DNA-bd_sf"/>
</dbReference>
<evidence type="ECO:0000256" key="1">
    <source>
        <dbReference type="ARBA" id="ARBA00004123"/>
    </source>
</evidence>
<name>A0A6A5BV26_NAEFO</name>
<dbReference type="InterPro" id="IPR001138">
    <property type="entry name" value="Zn2Cys6_DnaBD"/>
</dbReference>
<dbReference type="OMA" id="CNLALYC"/>
<feature type="compositionally biased region" description="Polar residues" evidence="6">
    <location>
        <begin position="95"/>
        <end position="107"/>
    </location>
</feature>
<evidence type="ECO:0000313" key="8">
    <source>
        <dbReference type="EMBL" id="KAF0977185.1"/>
    </source>
</evidence>
<feature type="region of interest" description="Disordered" evidence="6">
    <location>
        <begin position="304"/>
        <end position="328"/>
    </location>
</feature>
<feature type="domain" description="Zn(2)-C6 fungal-type" evidence="7">
    <location>
        <begin position="431"/>
        <end position="461"/>
    </location>
</feature>
<dbReference type="PROSITE" id="PS00463">
    <property type="entry name" value="ZN2_CY6_FUNGAL_1"/>
    <property type="match status" value="1"/>
</dbReference>
<evidence type="ECO:0000256" key="2">
    <source>
        <dbReference type="ARBA" id="ARBA00022723"/>
    </source>
</evidence>
<feature type="compositionally biased region" description="Low complexity" evidence="6">
    <location>
        <begin position="113"/>
        <end position="127"/>
    </location>
</feature>
<dbReference type="RefSeq" id="XP_044561898.1">
    <property type="nucleotide sequence ID" value="XM_044707186.1"/>
</dbReference>
<dbReference type="EMBL" id="VFQX01000035">
    <property type="protein sequence ID" value="KAF0977185.1"/>
    <property type="molecule type" value="Genomic_DNA"/>
</dbReference>
<evidence type="ECO:0000256" key="3">
    <source>
        <dbReference type="ARBA" id="ARBA00023015"/>
    </source>
</evidence>
<dbReference type="VEuPathDB" id="AmoebaDB:NfTy_068980"/>
<evidence type="ECO:0000256" key="5">
    <source>
        <dbReference type="ARBA" id="ARBA00023242"/>
    </source>
</evidence>
<proteinExistence type="predicted"/>
<keyword evidence="9" id="KW-1185">Reference proteome</keyword>
<organism evidence="8 9">
    <name type="scientific">Naegleria fowleri</name>
    <name type="common">Brain eating amoeba</name>
    <dbReference type="NCBI Taxonomy" id="5763"/>
    <lineage>
        <taxon>Eukaryota</taxon>
        <taxon>Discoba</taxon>
        <taxon>Heterolobosea</taxon>
        <taxon>Tetramitia</taxon>
        <taxon>Eutetramitia</taxon>
        <taxon>Vahlkampfiidae</taxon>
        <taxon>Naegleria</taxon>
    </lineage>
</organism>
<gene>
    <name evidence="8" type="ORF">FDP41_003838</name>
</gene>
<evidence type="ECO:0000256" key="6">
    <source>
        <dbReference type="SAM" id="MobiDB-lite"/>
    </source>
</evidence>
<dbReference type="Proteomes" id="UP000444721">
    <property type="component" value="Unassembled WGS sequence"/>
</dbReference>
<feature type="compositionally biased region" description="Polar residues" evidence="6">
    <location>
        <begin position="250"/>
        <end position="284"/>
    </location>
</feature>
<evidence type="ECO:0000256" key="4">
    <source>
        <dbReference type="ARBA" id="ARBA00023163"/>
    </source>
</evidence>
<dbReference type="SUPFAM" id="SSF57701">
    <property type="entry name" value="Zn2/Cys6 DNA-binding domain"/>
    <property type="match status" value="1"/>
</dbReference>
<dbReference type="CDD" id="cd00067">
    <property type="entry name" value="GAL4"/>
    <property type="match status" value="1"/>
</dbReference>
<feature type="compositionally biased region" description="Low complexity" evidence="6">
    <location>
        <begin position="78"/>
        <end position="94"/>
    </location>
</feature>
<dbReference type="GeneID" id="68111056"/>
<keyword evidence="5" id="KW-0539">Nucleus</keyword>
<feature type="compositionally biased region" description="Low complexity" evidence="6">
    <location>
        <begin position="222"/>
        <end position="243"/>
    </location>
</feature>
<dbReference type="VEuPathDB" id="AmoebaDB:FDP41_003838"/>
<dbReference type="SMART" id="SM00066">
    <property type="entry name" value="GAL4"/>
    <property type="match status" value="1"/>
</dbReference>
<reference evidence="8 9" key="1">
    <citation type="journal article" date="2019" name="Sci. Rep.">
        <title>Nanopore sequencing improves the draft genome of the human pathogenic amoeba Naegleria fowleri.</title>
        <authorList>
            <person name="Liechti N."/>
            <person name="Schurch N."/>
            <person name="Bruggmann R."/>
            <person name="Wittwer M."/>
        </authorList>
    </citation>
    <scope>NUCLEOTIDE SEQUENCE [LARGE SCALE GENOMIC DNA]</scope>
    <source>
        <strain evidence="8 9">ATCC 30894</strain>
    </source>
</reference>
<dbReference type="GO" id="GO:0005634">
    <property type="term" value="C:nucleus"/>
    <property type="evidence" value="ECO:0007669"/>
    <property type="project" value="UniProtKB-SubCell"/>
</dbReference>
<dbReference type="PANTHER" id="PTHR47338">
    <property type="entry name" value="ZN(II)2CYS6 TRANSCRIPTION FACTOR (EUROFUNG)-RELATED"/>
    <property type="match status" value="1"/>
</dbReference>
<dbReference type="PROSITE" id="PS50048">
    <property type="entry name" value="ZN2_CY6_FUNGAL_2"/>
    <property type="match status" value="1"/>
</dbReference>
<feature type="compositionally biased region" description="Low complexity" evidence="6">
    <location>
        <begin position="165"/>
        <end position="178"/>
    </location>
</feature>
<protein>
    <recommendedName>
        <fullName evidence="7">Zn(2)-C6 fungal-type domain-containing protein</fullName>
    </recommendedName>
</protein>
<feature type="compositionally biased region" description="Low complexity" evidence="6">
    <location>
        <begin position="499"/>
        <end position="517"/>
    </location>
</feature>
<dbReference type="GO" id="GO:0000981">
    <property type="term" value="F:DNA-binding transcription factor activity, RNA polymerase II-specific"/>
    <property type="evidence" value="ECO:0007669"/>
    <property type="project" value="InterPro"/>
</dbReference>
<sequence length="1165" mass="129001">MRSTPSFSIPMMLPSGATTTSQTPPSTSNLTSSSLQQQYHPSSAHHSYPFPSSLQSSRNSSQSPSPGLPPSAGVGLQTTSSLPRPSSLESSNNRMQQQQHHGSNSSAFHHHQQQQQYHPSTMQQQPQRNNSSLHPSIHLVPSSSANVPPHQYQPTPHHSLYHYPQQQSSSALSSSPSSKNHLNTLSGMYDQTSSLPNSRNSIPSYDQTLNWASYQHCIPPHHQQQPTTLNPSLSASSLYSNSPTQHHQHNNNPSMMTYQGTLRSSPNTIANAQSSTTNTAPPLLNKTVSSVNAMENSSKFVPISSRISGGQTRQSSPRTLTPTFDSTTATSSLDRKFVEFSPPQQKASSYQEMTFNMYAPNDTVATTTPNNNNNLIQQHIPKKKKLKMENTKFEKDNTQQSKMEYSFNPQECMDDVSSVLACSGAKLFPIACVACRQRHKRCNRVLPSCSSCASKGIPCQYRTPRKKGRALNASEQFQPYTSLDQIKYIPQSSGEIDMSQFDSNSNSGSSSPNMKVSFENVSSGMKKRKKSDEIDAKKKKKTIKAEQTLENVLSDSTQLKPDTTHILISPNNQNNIAPTTNEQMQPNFEASHPVANVMAISSQPTMVIHDNQNSMIVTASNTTNESQNNSGYFVNGQSIDIESAKALLNALSNPNMPQNTLCQLLSILLSSPDKVYVYQILDTLLRSTDSNGVKTLVNNAYSLENYMTTNENLNISAIKRKSIDFYDEVISLGYPLISTEIMEDALFSPHYIRGQYSPDQLGLIYAIYAVTCQRFCEPLQAKQAYHRSLVELKDIKDRNNIIVIGAYCNLALYCAGTGDTDTAYQFITSTDVYLINRRKERSGMVSNDAVLKFIGDADENCPSMYTYLTEDEFKVEKLKLVACVSGFLGSGVIPSMTTGYFSLRGYTFTEEIGSFIAECIILFTGKISKSDLTILTKRLDPNTLPEYLSVLKDMETAYTGHEQMRNYSDLQAKVATALLLCVSNGVRAWILHKSGVKGPLIEEFARNITVSSTPDYFLLLHAVIAPFVAKATEIHYETIVDAESGLRSRDDLVNLYNLLQTSFSILVAITKRYPRVEKQWGNLLLQVALKLKSLGGPPNEDVDKVLSVLMQPSGTMAQTSSVVQQPPKQTQPNISSLDLSSAVQFNFEESLRNFIVTNQFTKINQ</sequence>
<feature type="compositionally biased region" description="Polar residues" evidence="6">
    <location>
        <begin position="141"/>
        <end position="156"/>
    </location>
</feature>
<feature type="region of interest" description="Disordered" evidence="6">
    <location>
        <begin position="496"/>
        <end position="541"/>
    </location>
</feature>
<accession>A0A6A5BV26</accession>
<feature type="compositionally biased region" description="Low complexity" evidence="6">
    <location>
        <begin position="18"/>
        <end position="38"/>
    </location>
</feature>
<dbReference type="OrthoDB" id="10261408at2759"/>
<dbReference type="GO" id="GO:0008270">
    <property type="term" value="F:zinc ion binding"/>
    <property type="evidence" value="ECO:0007669"/>
    <property type="project" value="InterPro"/>
</dbReference>
<dbReference type="VEuPathDB" id="AmoebaDB:NF0017770"/>
<keyword evidence="3" id="KW-0805">Transcription regulation</keyword>
<feature type="region of interest" description="Disordered" evidence="6">
    <location>
        <begin position="222"/>
        <end position="284"/>
    </location>
</feature>
<comment type="caution">
    <text evidence="8">The sequence shown here is derived from an EMBL/GenBank/DDBJ whole genome shotgun (WGS) entry which is preliminary data.</text>
</comment>
<feature type="region of interest" description="Disordered" evidence="6">
    <location>
        <begin position="1"/>
        <end position="201"/>
    </location>
</feature>
<feature type="compositionally biased region" description="Low complexity" evidence="6">
    <location>
        <begin position="49"/>
        <end position="65"/>
    </location>
</feature>
<dbReference type="AlphaFoldDB" id="A0A6A5BV26"/>
<comment type="subcellular location">
    <subcellularLocation>
        <location evidence="1">Nucleus</location>
    </subcellularLocation>
</comment>
<dbReference type="InterPro" id="IPR050815">
    <property type="entry name" value="TF_fung"/>
</dbReference>
<dbReference type="VEuPathDB" id="AmoebaDB:NfTy_064030"/>
<evidence type="ECO:0000313" key="9">
    <source>
        <dbReference type="Proteomes" id="UP000444721"/>
    </source>
</evidence>